<evidence type="ECO:0000256" key="1">
    <source>
        <dbReference type="SAM" id="MobiDB-lite"/>
    </source>
</evidence>
<reference evidence="3 4" key="1">
    <citation type="submission" date="2019-06" db="EMBL/GenBank/DDBJ databases">
        <title>Sequencing the genomes of 1000 actinobacteria strains.</title>
        <authorList>
            <person name="Klenk H.-P."/>
        </authorList>
    </citation>
    <scope>NUCLEOTIDE SEQUENCE [LARGE SCALE GENOMIC DNA]</scope>
    <source>
        <strain evidence="3 4">DSM 4813</strain>
    </source>
</reference>
<feature type="transmembrane region" description="Helical" evidence="2">
    <location>
        <begin position="219"/>
        <end position="247"/>
    </location>
</feature>
<gene>
    <name evidence="3" type="ORF">FB461_1718</name>
</gene>
<protein>
    <submittedName>
        <fullName evidence="3">Uncharacterized protein</fullName>
    </submittedName>
</protein>
<feature type="transmembrane region" description="Helical" evidence="2">
    <location>
        <begin position="301"/>
        <end position="323"/>
    </location>
</feature>
<name>A0A542ZNZ8_RARFA</name>
<dbReference type="Proteomes" id="UP000315389">
    <property type="component" value="Unassembled WGS sequence"/>
</dbReference>
<keyword evidence="2" id="KW-1133">Transmembrane helix</keyword>
<dbReference type="AlphaFoldDB" id="A0A542ZNZ8"/>
<organism evidence="3 4">
    <name type="scientific">Rarobacter faecitabidus</name>
    <dbReference type="NCBI Taxonomy" id="13243"/>
    <lineage>
        <taxon>Bacteria</taxon>
        <taxon>Bacillati</taxon>
        <taxon>Actinomycetota</taxon>
        <taxon>Actinomycetes</taxon>
        <taxon>Micrococcales</taxon>
        <taxon>Rarobacteraceae</taxon>
        <taxon>Rarobacter</taxon>
    </lineage>
</organism>
<keyword evidence="4" id="KW-1185">Reference proteome</keyword>
<proteinExistence type="predicted"/>
<feature type="transmembrane region" description="Helical" evidence="2">
    <location>
        <begin position="59"/>
        <end position="79"/>
    </location>
</feature>
<feature type="region of interest" description="Disordered" evidence="1">
    <location>
        <begin position="332"/>
        <end position="356"/>
    </location>
</feature>
<evidence type="ECO:0000313" key="4">
    <source>
        <dbReference type="Proteomes" id="UP000315389"/>
    </source>
</evidence>
<sequence length="356" mass="37516">MTTPNGSGCRADESLPPRPDSLPSSFRWTAAGYTAAVTLLLLVLTAMTAPGGADSATGYFATLLTAIMVNAALMIGRLFYYFVAVPGAGNFGYVTALVAEVWIMLRTFAVISPEATFSWSSPLGMSGDHAHAVMPVFGLAVALIATTSWWRSRRQGVSVATGPTATPARPPGSRGLAYAGVALTVLAAVYWLFPSAREAQEAGGPYGIDVPDELIPRDAWTWTVAVTGPALHVAGMVAGRFGFYWLAGRRLRAAVSIPLVLIAEFLAPVGIFLASGWSLSFESLRTILSNSGSFTWLSNESAIELGYVTGALGVALLAVALCADRLFDRRSRRSGDSSLRDDVPVAPPALPHDAPH</sequence>
<dbReference type="EMBL" id="VFOS01000002">
    <property type="protein sequence ID" value="TQL62083.1"/>
    <property type="molecule type" value="Genomic_DNA"/>
</dbReference>
<feature type="transmembrane region" description="Helical" evidence="2">
    <location>
        <begin position="175"/>
        <end position="193"/>
    </location>
</feature>
<keyword evidence="2" id="KW-0472">Membrane</keyword>
<evidence type="ECO:0000256" key="2">
    <source>
        <dbReference type="SAM" id="Phobius"/>
    </source>
</evidence>
<dbReference type="RefSeq" id="WP_344197804.1">
    <property type="nucleotide sequence ID" value="NZ_BAAASV010000002.1"/>
</dbReference>
<feature type="transmembrane region" description="Helical" evidence="2">
    <location>
        <begin position="259"/>
        <end position="281"/>
    </location>
</feature>
<feature type="transmembrane region" description="Helical" evidence="2">
    <location>
        <begin position="28"/>
        <end position="47"/>
    </location>
</feature>
<evidence type="ECO:0000313" key="3">
    <source>
        <dbReference type="EMBL" id="TQL62083.1"/>
    </source>
</evidence>
<feature type="transmembrane region" description="Helical" evidence="2">
    <location>
        <begin position="91"/>
        <end position="112"/>
    </location>
</feature>
<comment type="caution">
    <text evidence="3">The sequence shown here is derived from an EMBL/GenBank/DDBJ whole genome shotgun (WGS) entry which is preliminary data.</text>
</comment>
<keyword evidence="2" id="KW-0812">Transmembrane</keyword>
<accession>A0A542ZNZ8</accession>
<feature type="compositionally biased region" description="Basic and acidic residues" evidence="1">
    <location>
        <begin position="332"/>
        <end position="343"/>
    </location>
</feature>
<feature type="region of interest" description="Disordered" evidence="1">
    <location>
        <begin position="1"/>
        <end position="20"/>
    </location>
</feature>
<feature type="transmembrane region" description="Helical" evidence="2">
    <location>
        <begin position="132"/>
        <end position="150"/>
    </location>
</feature>